<keyword evidence="3" id="KW-1185">Reference proteome</keyword>
<reference evidence="2 3" key="1">
    <citation type="submission" date="2023-04" db="EMBL/GenBank/DDBJ databases">
        <title>Colletotrichum tabacum stain YC1 causing leaf anthracnose on Nicotiana tabacum(L.) cv.</title>
        <authorList>
            <person name="Ji Z."/>
            <person name="Wang M."/>
            <person name="Zhang J."/>
            <person name="Wang N."/>
            <person name="Zhou Z."/>
        </authorList>
    </citation>
    <scope>NUCLEOTIDE SEQUENCE [LARGE SCALE GENOMIC DNA]</scope>
    <source>
        <strain evidence="2 3">YC1</strain>
    </source>
</reference>
<feature type="compositionally biased region" description="Low complexity" evidence="1">
    <location>
        <begin position="123"/>
        <end position="137"/>
    </location>
</feature>
<feature type="compositionally biased region" description="Basic and acidic residues" evidence="1">
    <location>
        <begin position="41"/>
        <end position="58"/>
    </location>
</feature>
<feature type="compositionally biased region" description="Basic and acidic residues" evidence="1">
    <location>
        <begin position="243"/>
        <end position="252"/>
    </location>
</feature>
<evidence type="ECO:0000313" key="3">
    <source>
        <dbReference type="Proteomes" id="UP001327957"/>
    </source>
</evidence>
<feature type="compositionally biased region" description="Basic and acidic residues" evidence="1">
    <location>
        <begin position="138"/>
        <end position="148"/>
    </location>
</feature>
<gene>
    <name evidence="2" type="ORF">QIS74_09714</name>
</gene>
<evidence type="ECO:0000256" key="1">
    <source>
        <dbReference type="SAM" id="MobiDB-lite"/>
    </source>
</evidence>
<feature type="compositionally biased region" description="Basic and acidic residues" evidence="1">
    <location>
        <begin position="295"/>
        <end position="308"/>
    </location>
</feature>
<evidence type="ECO:0000313" key="2">
    <source>
        <dbReference type="EMBL" id="KAK6213712.1"/>
    </source>
</evidence>
<feature type="compositionally biased region" description="Low complexity" evidence="1">
    <location>
        <begin position="59"/>
        <end position="70"/>
    </location>
</feature>
<dbReference type="AlphaFoldDB" id="A0AAV9T570"/>
<organism evidence="2 3">
    <name type="scientific">Colletotrichum tabaci</name>
    <dbReference type="NCBI Taxonomy" id="1209068"/>
    <lineage>
        <taxon>Eukaryota</taxon>
        <taxon>Fungi</taxon>
        <taxon>Dikarya</taxon>
        <taxon>Ascomycota</taxon>
        <taxon>Pezizomycotina</taxon>
        <taxon>Sordariomycetes</taxon>
        <taxon>Hypocreomycetidae</taxon>
        <taxon>Glomerellales</taxon>
        <taxon>Glomerellaceae</taxon>
        <taxon>Colletotrichum</taxon>
        <taxon>Colletotrichum destructivum species complex</taxon>
    </lineage>
</organism>
<dbReference type="Proteomes" id="UP001327957">
    <property type="component" value="Unassembled WGS sequence"/>
</dbReference>
<dbReference type="EMBL" id="JASAOK010000044">
    <property type="protein sequence ID" value="KAK6213712.1"/>
    <property type="molecule type" value="Genomic_DNA"/>
</dbReference>
<name>A0AAV9T570_9PEZI</name>
<feature type="compositionally biased region" description="Basic and acidic residues" evidence="1">
    <location>
        <begin position="184"/>
        <end position="204"/>
    </location>
</feature>
<sequence>MDPIPAGTAPVAVGADKVPETVATTTSLDAKPTESVAAETKPVEEKKDEEKDARKEETAPAPEASAAESAKLNGPIAPAPPADAPTAADSVAGAPKPASIEEVPDKDGPVATTGVEEPKSILAEQSAATSAPSASAAEPEKKSVEEPKPIPAEKPAVTSTPDASSASAAEPVKKSVEEPIPQEPAKEPTVEDEPVKEPITEKPEAVNGAATKDVEMTGALNDAEPAGAGEREAAPQSIASEAKAGDKRKADDLAETNGANGTNGVEEAPEDKPAEKKAKRGPGRPSSNGAAKQSPKKDSPNKEKESFGHKVARNVKKVMPAVGRTERKTRSQGPA</sequence>
<feature type="compositionally biased region" description="Low complexity" evidence="1">
    <location>
        <begin position="84"/>
        <end position="95"/>
    </location>
</feature>
<proteinExistence type="predicted"/>
<feature type="region of interest" description="Disordered" evidence="1">
    <location>
        <begin position="1"/>
        <end position="335"/>
    </location>
</feature>
<accession>A0AAV9T570</accession>
<protein>
    <submittedName>
        <fullName evidence="2">Uncharacterized protein</fullName>
    </submittedName>
</protein>
<comment type="caution">
    <text evidence="2">The sequence shown here is derived from an EMBL/GenBank/DDBJ whole genome shotgun (WGS) entry which is preliminary data.</text>
</comment>